<evidence type="ECO:0000313" key="1">
    <source>
        <dbReference type="EMBL" id="CBY09354.1"/>
    </source>
</evidence>
<dbReference type="AlphaFoldDB" id="E4XCM9"/>
<keyword evidence="2" id="KW-1185">Reference proteome</keyword>
<dbReference type="EMBL" id="FN653037">
    <property type="protein sequence ID" value="CBY09354.1"/>
    <property type="molecule type" value="Genomic_DNA"/>
</dbReference>
<dbReference type="Proteomes" id="UP000001307">
    <property type="component" value="Unassembled WGS sequence"/>
</dbReference>
<accession>E4XCM9</accession>
<proteinExistence type="predicted"/>
<organism evidence="1">
    <name type="scientific">Oikopleura dioica</name>
    <name type="common">Tunicate</name>
    <dbReference type="NCBI Taxonomy" id="34765"/>
    <lineage>
        <taxon>Eukaryota</taxon>
        <taxon>Metazoa</taxon>
        <taxon>Chordata</taxon>
        <taxon>Tunicata</taxon>
        <taxon>Appendicularia</taxon>
        <taxon>Copelata</taxon>
        <taxon>Oikopleuridae</taxon>
        <taxon>Oikopleura</taxon>
    </lineage>
</organism>
<sequence length="143" mass="16182">MNIETENRPVLGIRPPVKHLQRKMETLNVNKGNEVENAAPANKKVKGGMTHEEILKEAECTAPNAFDLQEPGDELIDLFKKFNQINVGEQLNFMPFEWMKRRPPLSALDEAELSADLSNTTFSDQSMSPLSDFDDTFDIDDVM</sequence>
<gene>
    <name evidence="1" type="ORF">GSOID_T00007906001</name>
</gene>
<dbReference type="OrthoDB" id="10478672at2759"/>
<evidence type="ECO:0000313" key="2">
    <source>
        <dbReference type="Proteomes" id="UP000001307"/>
    </source>
</evidence>
<name>E4XCM9_OIKDI</name>
<reference evidence="1" key="1">
    <citation type="journal article" date="2010" name="Science">
        <title>Plasticity of animal genome architecture unmasked by rapid evolution of a pelagic tunicate.</title>
        <authorList>
            <person name="Denoeud F."/>
            <person name="Henriet S."/>
            <person name="Mungpakdee S."/>
            <person name="Aury J.M."/>
            <person name="Da Silva C."/>
            <person name="Brinkmann H."/>
            <person name="Mikhaleva J."/>
            <person name="Olsen L.C."/>
            <person name="Jubin C."/>
            <person name="Canestro C."/>
            <person name="Bouquet J.M."/>
            <person name="Danks G."/>
            <person name="Poulain J."/>
            <person name="Campsteijn C."/>
            <person name="Adamski M."/>
            <person name="Cross I."/>
            <person name="Yadetie F."/>
            <person name="Muffato M."/>
            <person name="Louis A."/>
            <person name="Butcher S."/>
            <person name="Tsagkogeorga G."/>
            <person name="Konrad A."/>
            <person name="Singh S."/>
            <person name="Jensen M.F."/>
            <person name="Cong E.H."/>
            <person name="Eikeseth-Otteraa H."/>
            <person name="Noel B."/>
            <person name="Anthouard V."/>
            <person name="Porcel B.M."/>
            <person name="Kachouri-Lafond R."/>
            <person name="Nishino A."/>
            <person name="Ugolini M."/>
            <person name="Chourrout P."/>
            <person name="Nishida H."/>
            <person name="Aasland R."/>
            <person name="Huzurbazar S."/>
            <person name="Westhof E."/>
            <person name="Delsuc F."/>
            <person name="Lehrach H."/>
            <person name="Reinhardt R."/>
            <person name="Weissenbach J."/>
            <person name="Roy S.W."/>
            <person name="Artiguenave F."/>
            <person name="Postlethwait J.H."/>
            <person name="Manak J.R."/>
            <person name="Thompson E.M."/>
            <person name="Jaillon O."/>
            <person name="Du Pasquier L."/>
            <person name="Boudinot P."/>
            <person name="Liberles D.A."/>
            <person name="Volff J.N."/>
            <person name="Philippe H."/>
            <person name="Lenhard B."/>
            <person name="Roest Crollius H."/>
            <person name="Wincker P."/>
            <person name="Chourrout D."/>
        </authorList>
    </citation>
    <scope>NUCLEOTIDE SEQUENCE [LARGE SCALE GENOMIC DNA]</scope>
</reference>
<protein>
    <submittedName>
        <fullName evidence="1">Uncharacterized protein</fullName>
    </submittedName>
</protein>
<dbReference type="InParanoid" id="E4XCM9"/>